<dbReference type="GO" id="GO:0003676">
    <property type="term" value="F:nucleic acid binding"/>
    <property type="evidence" value="ECO:0007669"/>
    <property type="project" value="InterPro"/>
</dbReference>
<dbReference type="Pfam" id="PF01844">
    <property type="entry name" value="HNH"/>
    <property type="match status" value="1"/>
</dbReference>
<dbReference type="EMBL" id="FMUS01000005">
    <property type="protein sequence ID" value="SCY25922.1"/>
    <property type="molecule type" value="Genomic_DNA"/>
</dbReference>
<keyword evidence="1" id="KW-0540">Nuclease</keyword>
<gene>
    <name evidence="6" type="ORF">SAMN03080606_01148</name>
</gene>
<reference evidence="6 7" key="1">
    <citation type="submission" date="2016-10" db="EMBL/GenBank/DDBJ databases">
        <authorList>
            <person name="de Groot N.N."/>
        </authorList>
    </citation>
    <scope>NUCLEOTIDE SEQUENCE [LARGE SCALE GENOMIC DNA]</scope>
    <source>
        <strain evidence="6 7">DSM 18978</strain>
    </source>
</reference>
<dbReference type="CDD" id="cd00085">
    <property type="entry name" value="HNHc"/>
    <property type="match status" value="1"/>
</dbReference>
<accession>A0A1G5EG17</accession>
<evidence type="ECO:0000256" key="3">
    <source>
        <dbReference type="ARBA" id="ARBA00038412"/>
    </source>
</evidence>
<dbReference type="RefSeq" id="WP_091541004.1">
    <property type="nucleotide sequence ID" value="NZ_FMUS01000005.1"/>
</dbReference>
<organism evidence="6 7">
    <name type="scientific">Alkaliphilus peptidifermentans DSM 18978</name>
    <dbReference type="NCBI Taxonomy" id="1120976"/>
    <lineage>
        <taxon>Bacteria</taxon>
        <taxon>Bacillati</taxon>
        <taxon>Bacillota</taxon>
        <taxon>Clostridia</taxon>
        <taxon>Peptostreptococcales</taxon>
        <taxon>Natronincolaceae</taxon>
        <taxon>Alkaliphilus</taxon>
    </lineage>
</organism>
<dbReference type="SMART" id="SM00507">
    <property type="entry name" value="HNHc"/>
    <property type="match status" value="1"/>
</dbReference>
<evidence type="ECO:0000256" key="4">
    <source>
        <dbReference type="ARBA" id="ARBA00040194"/>
    </source>
</evidence>
<dbReference type="OrthoDB" id="9779761at2"/>
<evidence type="ECO:0000256" key="1">
    <source>
        <dbReference type="ARBA" id="ARBA00022722"/>
    </source>
</evidence>
<evidence type="ECO:0000259" key="5">
    <source>
        <dbReference type="SMART" id="SM00507"/>
    </source>
</evidence>
<protein>
    <recommendedName>
        <fullName evidence="4">Putative HNH nuclease YajD</fullName>
    </recommendedName>
</protein>
<dbReference type="STRING" id="1120976.SAMN03080606_01148"/>
<keyword evidence="7" id="KW-1185">Reference proteome</keyword>
<keyword evidence="2" id="KW-0378">Hydrolase</keyword>
<dbReference type="GO" id="GO:0005829">
    <property type="term" value="C:cytosol"/>
    <property type="evidence" value="ECO:0007669"/>
    <property type="project" value="TreeGrafter"/>
</dbReference>
<dbReference type="InterPro" id="IPR002711">
    <property type="entry name" value="HNH"/>
</dbReference>
<dbReference type="GO" id="GO:0016787">
    <property type="term" value="F:hydrolase activity"/>
    <property type="evidence" value="ECO:0007669"/>
    <property type="project" value="UniProtKB-KW"/>
</dbReference>
<proteinExistence type="inferred from homology"/>
<dbReference type="InterPro" id="IPR003615">
    <property type="entry name" value="HNH_nuc"/>
</dbReference>
<dbReference type="AlphaFoldDB" id="A0A1G5EG17"/>
<dbReference type="PANTHER" id="PTHR41286">
    <property type="entry name" value="HNH NUCLEASE YAJD-RELATED"/>
    <property type="match status" value="1"/>
</dbReference>
<dbReference type="GO" id="GO:0004519">
    <property type="term" value="F:endonuclease activity"/>
    <property type="evidence" value="ECO:0007669"/>
    <property type="project" value="InterPro"/>
</dbReference>
<dbReference type="GO" id="GO:0008270">
    <property type="term" value="F:zinc ion binding"/>
    <property type="evidence" value="ECO:0007669"/>
    <property type="project" value="InterPro"/>
</dbReference>
<comment type="similarity">
    <text evidence="3">Belongs to the HNH nuclease family.</text>
</comment>
<evidence type="ECO:0000256" key="2">
    <source>
        <dbReference type="ARBA" id="ARBA00022801"/>
    </source>
</evidence>
<dbReference type="Gene3D" id="1.10.30.50">
    <property type="match status" value="1"/>
</dbReference>
<evidence type="ECO:0000313" key="7">
    <source>
        <dbReference type="Proteomes" id="UP000198636"/>
    </source>
</evidence>
<dbReference type="PANTHER" id="PTHR41286:SF1">
    <property type="entry name" value="HNH NUCLEASE YAJD-RELATED"/>
    <property type="match status" value="1"/>
</dbReference>
<feature type="domain" description="HNH nuclease" evidence="5">
    <location>
        <begin position="52"/>
        <end position="107"/>
    </location>
</feature>
<dbReference type="Proteomes" id="UP000198636">
    <property type="component" value="Unassembled WGS sequence"/>
</dbReference>
<name>A0A1G5EG17_9FIRM</name>
<sequence length="124" mass="14748">MPRKPNKPCSYTGCPELCEGRYCDKHQREMDIEYDRSNRPYKKLYKTGKWQKLRRQVLANHPLCKVCKINGRIIKATVVDHINPHKGDEKLFYDIENLQSLCKSCHDSKTAKEDGRWKLRVYTY</sequence>
<evidence type="ECO:0000313" key="6">
    <source>
        <dbReference type="EMBL" id="SCY25922.1"/>
    </source>
</evidence>